<sequence length="261" mass="30456">MKRRNHLITVEHDFTDNLPFLHVVLSEKKDEQLPGIIFVHGFESAKEHNLHYAYYLAKRGFRVLLPEAPLHGERKALMTESELNYSFWEIVLQMIKELEIFVNAFTHKDLLDKKRIGLAGTSMGGIITLGALTQYSWVKAAVSLMGSPSYEVLAKSKMASLKKDKNDIPFSEEDLEKLYTQLRKFDLSLQPDKLMQRPLLFWHSEIDEVVPFGPTFDFYLKCKKHYTDHPDRIHFIVDKTSGHKVSREGVIETVRWFERYI</sequence>
<reference evidence="2 3" key="1">
    <citation type="submission" date="2018-04" db="EMBL/GenBank/DDBJ databases">
        <title>Camelliibacillus theae gen. nov., sp. nov., isolated from Pu'er tea.</title>
        <authorList>
            <person name="Niu L."/>
        </authorList>
    </citation>
    <scope>NUCLEOTIDE SEQUENCE [LARGE SCALE GENOMIC DNA]</scope>
    <source>
        <strain evidence="2 3">T8</strain>
    </source>
</reference>
<dbReference type="EMBL" id="QCZG01000025">
    <property type="protein sequence ID" value="PWA10040.1"/>
    <property type="molecule type" value="Genomic_DNA"/>
</dbReference>
<evidence type="ECO:0000313" key="3">
    <source>
        <dbReference type="Proteomes" id="UP000245998"/>
    </source>
</evidence>
<dbReference type="PANTHER" id="PTHR47381:SF3">
    <property type="entry name" value="ALPHA_BETA-HYDROLASES SUPERFAMILY PROTEIN"/>
    <property type="match status" value="1"/>
</dbReference>
<dbReference type="GO" id="GO:0006508">
    <property type="term" value="P:proteolysis"/>
    <property type="evidence" value="ECO:0007669"/>
    <property type="project" value="InterPro"/>
</dbReference>
<dbReference type="OrthoDB" id="31158at2"/>
<protein>
    <submittedName>
        <fullName evidence="2">Esterase</fullName>
    </submittedName>
</protein>
<dbReference type="AlphaFoldDB" id="A0A2U1JXU8"/>
<dbReference type="Pfam" id="PF00326">
    <property type="entry name" value="Peptidase_S9"/>
    <property type="match status" value="1"/>
</dbReference>
<feature type="domain" description="Peptidase S9 prolyl oligopeptidase catalytic" evidence="1">
    <location>
        <begin position="102"/>
        <end position="248"/>
    </location>
</feature>
<dbReference type="Gene3D" id="3.40.50.1820">
    <property type="entry name" value="alpha/beta hydrolase"/>
    <property type="match status" value="1"/>
</dbReference>
<gene>
    <name evidence="2" type="ORF">DCC39_12190</name>
</gene>
<dbReference type="GO" id="GO:0008236">
    <property type="term" value="F:serine-type peptidase activity"/>
    <property type="evidence" value="ECO:0007669"/>
    <property type="project" value="InterPro"/>
</dbReference>
<dbReference type="InterPro" id="IPR001375">
    <property type="entry name" value="Peptidase_S9_cat"/>
</dbReference>
<dbReference type="SUPFAM" id="SSF53474">
    <property type="entry name" value="alpha/beta-Hydrolases"/>
    <property type="match status" value="1"/>
</dbReference>
<dbReference type="PANTHER" id="PTHR47381">
    <property type="entry name" value="ALPHA/BETA-HYDROLASES SUPERFAMILY PROTEIN"/>
    <property type="match status" value="1"/>
</dbReference>
<comment type="caution">
    <text evidence="2">The sequence shown here is derived from an EMBL/GenBank/DDBJ whole genome shotgun (WGS) entry which is preliminary data.</text>
</comment>
<dbReference type="Proteomes" id="UP000245998">
    <property type="component" value="Unassembled WGS sequence"/>
</dbReference>
<keyword evidence="3" id="KW-1185">Reference proteome</keyword>
<accession>A0A2U1JXU8</accession>
<organism evidence="2 3">
    <name type="scientific">Pueribacillus theae</name>
    <dbReference type="NCBI Taxonomy" id="2171751"/>
    <lineage>
        <taxon>Bacteria</taxon>
        <taxon>Bacillati</taxon>
        <taxon>Bacillota</taxon>
        <taxon>Bacilli</taxon>
        <taxon>Bacillales</taxon>
        <taxon>Bacillaceae</taxon>
        <taxon>Pueribacillus</taxon>
    </lineage>
</organism>
<dbReference type="InterPro" id="IPR029058">
    <property type="entry name" value="AB_hydrolase_fold"/>
</dbReference>
<evidence type="ECO:0000259" key="1">
    <source>
        <dbReference type="Pfam" id="PF00326"/>
    </source>
</evidence>
<proteinExistence type="predicted"/>
<evidence type="ECO:0000313" key="2">
    <source>
        <dbReference type="EMBL" id="PWA10040.1"/>
    </source>
</evidence>
<name>A0A2U1JXU8_9BACI</name>